<evidence type="ECO:0000313" key="4">
    <source>
        <dbReference type="Proteomes" id="UP000217944"/>
    </source>
</evidence>
<gene>
    <name evidence="3" type="ORF">LNAT_P1297</name>
</gene>
<proteinExistence type="inferred from homology"/>
<evidence type="ECO:0000313" key="3">
    <source>
        <dbReference type="EMBL" id="GAX88000.1"/>
    </source>
</evidence>
<organism evidence="3 4">
    <name type="scientific">Lebetimonas natsushimae</name>
    <dbReference type="NCBI Taxonomy" id="1936991"/>
    <lineage>
        <taxon>Bacteria</taxon>
        <taxon>Pseudomonadati</taxon>
        <taxon>Campylobacterota</taxon>
        <taxon>Epsilonproteobacteria</taxon>
        <taxon>Nautiliales</taxon>
        <taxon>Nautiliaceae</taxon>
        <taxon>Lebetimonas</taxon>
    </lineage>
</organism>
<dbReference type="AlphaFoldDB" id="A0A292YGF5"/>
<dbReference type="EMBL" id="BDME01000002">
    <property type="protein sequence ID" value="GAX88000.1"/>
    <property type="molecule type" value="Genomic_DNA"/>
</dbReference>
<dbReference type="OrthoDB" id="5525175at2"/>
<dbReference type="InterPro" id="IPR008258">
    <property type="entry name" value="Transglycosylase_SLT_dom_1"/>
</dbReference>
<protein>
    <submittedName>
        <fullName evidence="3">Soluble lytic murein transglycosylase</fullName>
    </submittedName>
</protein>
<dbReference type="Pfam" id="PF01464">
    <property type="entry name" value="SLT"/>
    <property type="match status" value="1"/>
</dbReference>
<dbReference type="PANTHER" id="PTHR37423">
    <property type="entry name" value="SOLUBLE LYTIC MUREIN TRANSGLYCOSYLASE-RELATED"/>
    <property type="match status" value="1"/>
</dbReference>
<keyword evidence="4" id="KW-1185">Reference proteome</keyword>
<sequence>MIFLIVPLFLFSLNLSTILTHPKSYVRDFYLTEFMKETNSTVLAYKAYNSLYKPKPFLHLKILAKKNSMFENIYKCINVKKEYLNEVDISCIQDGGLSLKTISKLDKKRLINLYTKLPNGKIKEAIKCFIDNDFSTVFKNRDLGYYFILQFPDKRIDQKIKDFSIFEDRYFYLFVKQAVLNNLRKISKSLLNIDYKKFDDKTKWWLFLNAIKQNRVKLAVNILENMKKTSKTDFWLWLLTKEKKYLNALLKRNRIDFYTLWVYEMVNKKFFIKNKIIYNSAKIIEYNESNPWDVLRFFDDLKKQKDLFKFAKKLDNKNEVALKALVLDKAFHYKVNIFITPDIYNDKNTSFKSFVYSIARQESRFIPAVVSRSYALGTMQIMPFLIRSMEGNVFNQFDYNENIRLGVKHLKWLFSKLNNPLMVAYAYNGGIGFVKRKVMPNFTYEGEYEPFLSMELVPYDESREYGKKVITNYIIYSHIFGDKNISLHKLFKR</sequence>
<dbReference type="PANTHER" id="PTHR37423:SF2">
    <property type="entry name" value="MEMBRANE-BOUND LYTIC MUREIN TRANSGLYCOSYLASE C"/>
    <property type="match status" value="1"/>
</dbReference>
<comment type="caution">
    <text evidence="3">The sequence shown here is derived from an EMBL/GenBank/DDBJ whole genome shotgun (WGS) entry which is preliminary data.</text>
</comment>
<accession>A0A292YGF5</accession>
<feature type="domain" description="Transglycosylase SLT" evidence="2">
    <location>
        <begin position="345"/>
        <end position="439"/>
    </location>
</feature>
<dbReference type="CDD" id="cd13401">
    <property type="entry name" value="Slt70-like"/>
    <property type="match status" value="1"/>
</dbReference>
<comment type="similarity">
    <text evidence="1">Belongs to the transglycosylase Slt family.</text>
</comment>
<evidence type="ECO:0000259" key="2">
    <source>
        <dbReference type="Pfam" id="PF01464"/>
    </source>
</evidence>
<dbReference type="Proteomes" id="UP000217944">
    <property type="component" value="Unassembled WGS sequence"/>
</dbReference>
<dbReference type="InterPro" id="IPR023346">
    <property type="entry name" value="Lysozyme-like_dom_sf"/>
</dbReference>
<dbReference type="RefSeq" id="WP_096259616.1">
    <property type="nucleotide sequence ID" value="NZ_BDME01000002.1"/>
</dbReference>
<reference evidence="3 4" key="1">
    <citation type="journal article" date="2017" name="Syst. Appl. Microbiol.">
        <title>Lebetimonas natsushimae sp. nov., a novel strictly anaerobic, moderately thermophilic chemoautotroph isolated from a deep-sea hydrothermal vent polychaete nest in the Mid-Okinawa Trough.</title>
        <authorList>
            <person name="Nagata R."/>
            <person name="Takaki Y."/>
            <person name="Tame A."/>
            <person name="Nunoura T."/>
            <person name="Muto H."/>
            <person name="Mino S."/>
            <person name="Sawayama S."/>
            <person name="Takai K."/>
            <person name="Nakagawa S."/>
        </authorList>
    </citation>
    <scope>NUCLEOTIDE SEQUENCE [LARGE SCALE GENOMIC DNA]</scope>
    <source>
        <strain evidence="3 4">HS1857</strain>
    </source>
</reference>
<evidence type="ECO:0000256" key="1">
    <source>
        <dbReference type="ARBA" id="ARBA00007734"/>
    </source>
</evidence>
<dbReference type="Gene3D" id="1.10.530.10">
    <property type="match status" value="1"/>
</dbReference>
<name>A0A292YGF5_9BACT</name>
<dbReference type="SUPFAM" id="SSF53955">
    <property type="entry name" value="Lysozyme-like"/>
    <property type="match status" value="1"/>
</dbReference>